<sequence length="277" mass="32937">MDFNDIFKFIKQPKVFEPGTSNFWHDSYISKNMLEAHLNPDWDAASRKPKTIDKTVAWINDNFLQDYSTILDLGCGPGLYAERLARLGYHVTGIDFSKRSIEYAKESDRKQELNIEYIYQNYLEIDYDEKFDVAILIYCDFGVLSNEDRAVLLQKVYKALKPGGFFIFDVFTEDFKKDKIIEKNWYTSQKDFWGNENHIVLSEVFHYPEEKVFLDQNIVLLDSNRFDVYRSYNHYYSEDDLTHLLDEHRYRNHHFFYGIIGDNNFISNSVVFTVTQK</sequence>
<evidence type="ECO:0000313" key="5">
    <source>
        <dbReference type="EMBL" id="MCY6960120.1"/>
    </source>
</evidence>
<protein>
    <submittedName>
        <fullName evidence="5">Class I SAM-dependent methyltransferase</fullName>
    </submittedName>
</protein>
<dbReference type="PANTHER" id="PTHR43464:SF19">
    <property type="entry name" value="UBIQUINONE BIOSYNTHESIS O-METHYLTRANSFERASE, MITOCHONDRIAL"/>
    <property type="match status" value="1"/>
</dbReference>
<comment type="caution">
    <text evidence="5">The sequence shown here is derived from an EMBL/GenBank/DDBJ whole genome shotgun (WGS) entry which is preliminary data.</text>
</comment>
<dbReference type="Gene3D" id="3.40.50.150">
    <property type="entry name" value="Vaccinia Virus protein VP39"/>
    <property type="match status" value="1"/>
</dbReference>
<gene>
    <name evidence="5" type="ORF">OW729_15985</name>
</gene>
<dbReference type="CDD" id="cd02440">
    <property type="entry name" value="AdoMet_MTases"/>
    <property type="match status" value="1"/>
</dbReference>
<dbReference type="SUPFAM" id="SSF53335">
    <property type="entry name" value="S-adenosyl-L-methionine-dependent methyltransferases"/>
    <property type="match status" value="1"/>
</dbReference>
<dbReference type="InterPro" id="IPR041698">
    <property type="entry name" value="Methyltransf_25"/>
</dbReference>
<accession>A0ABT4DCS8</accession>
<proteinExistence type="predicted"/>
<dbReference type="GO" id="GO:0032259">
    <property type="term" value="P:methylation"/>
    <property type="evidence" value="ECO:0007669"/>
    <property type="project" value="UniProtKB-KW"/>
</dbReference>
<dbReference type="EMBL" id="JAPQFJ010000020">
    <property type="protein sequence ID" value="MCY6960120.1"/>
    <property type="molecule type" value="Genomic_DNA"/>
</dbReference>
<evidence type="ECO:0000256" key="3">
    <source>
        <dbReference type="ARBA" id="ARBA00022691"/>
    </source>
</evidence>
<organism evidence="5 6">
    <name type="scientific">Clostridium brassicae</name>
    <dbReference type="NCBI Taxonomy" id="2999072"/>
    <lineage>
        <taxon>Bacteria</taxon>
        <taxon>Bacillati</taxon>
        <taxon>Bacillota</taxon>
        <taxon>Clostridia</taxon>
        <taxon>Eubacteriales</taxon>
        <taxon>Clostridiaceae</taxon>
        <taxon>Clostridium</taxon>
    </lineage>
</organism>
<evidence type="ECO:0000256" key="2">
    <source>
        <dbReference type="ARBA" id="ARBA00022679"/>
    </source>
</evidence>
<dbReference type="PANTHER" id="PTHR43464">
    <property type="entry name" value="METHYLTRANSFERASE"/>
    <property type="match status" value="1"/>
</dbReference>
<evidence type="ECO:0000259" key="4">
    <source>
        <dbReference type="Pfam" id="PF13649"/>
    </source>
</evidence>
<keyword evidence="2" id="KW-0808">Transferase</keyword>
<name>A0ABT4DCS8_9CLOT</name>
<evidence type="ECO:0000256" key="1">
    <source>
        <dbReference type="ARBA" id="ARBA00022603"/>
    </source>
</evidence>
<keyword evidence="6" id="KW-1185">Reference proteome</keyword>
<dbReference type="InterPro" id="IPR029063">
    <property type="entry name" value="SAM-dependent_MTases_sf"/>
</dbReference>
<evidence type="ECO:0000313" key="6">
    <source>
        <dbReference type="Proteomes" id="UP001144612"/>
    </source>
</evidence>
<keyword evidence="1 5" id="KW-0489">Methyltransferase</keyword>
<dbReference type="Gene3D" id="2.20.25.110">
    <property type="entry name" value="S-adenosyl-L-methionine-dependent methyltransferases"/>
    <property type="match status" value="1"/>
</dbReference>
<dbReference type="RefSeq" id="WP_268062557.1">
    <property type="nucleotide sequence ID" value="NZ_JAPQFJ010000020.1"/>
</dbReference>
<dbReference type="Proteomes" id="UP001144612">
    <property type="component" value="Unassembled WGS sequence"/>
</dbReference>
<keyword evidence="3" id="KW-0949">S-adenosyl-L-methionine</keyword>
<reference evidence="5" key="1">
    <citation type="submission" date="2022-12" db="EMBL/GenBank/DDBJ databases">
        <title>Clostridium sp. nov., isolated from industrial wastewater.</title>
        <authorList>
            <person name="Jiayan W."/>
        </authorList>
    </citation>
    <scope>NUCLEOTIDE SEQUENCE</scope>
    <source>
        <strain evidence="5">ZC22-4</strain>
    </source>
</reference>
<feature type="domain" description="Methyltransferase" evidence="4">
    <location>
        <begin position="70"/>
        <end position="164"/>
    </location>
</feature>
<dbReference type="Pfam" id="PF13649">
    <property type="entry name" value="Methyltransf_25"/>
    <property type="match status" value="1"/>
</dbReference>
<dbReference type="GO" id="GO:0008168">
    <property type="term" value="F:methyltransferase activity"/>
    <property type="evidence" value="ECO:0007669"/>
    <property type="project" value="UniProtKB-KW"/>
</dbReference>